<accession>A0A363UKH2</accession>
<name>A0A363UKH2_9GAMM</name>
<evidence type="ECO:0000313" key="1">
    <source>
        <dbReference type="EMBL" id="PWN55925.1"/>
    </source>
</evidence>
<dbReference type="EMBL" id="QEQK01000007">
    <property type="protein sequence ID" value="PWN55925.1"/>
    <property type="molecule type" value="Genomic_DNA"/>
</dbReference>
<sequence length="88" mass="9197">MRFMQCSSKQAIRIRRTAGAGSSTCRRQKIGGPAEAIQAADSDRAGRLHGGIAGDDGWAPHALATRHGAIGLDQALAKANVVSSMRLL</sequence>
<keyword evidence="2" id="KW-1185">Reference proteome</keyword>
<dbReference type="AlphaFoldDB" id="A0A363UKH2"/>
<gene>
    <name evidence="1" type="ORF">DEH80_08845</name>
</gene>
<organism evidence="1 2">
    <name type="scientific">Abyssibacter profundi</name>
    <dbReference type="NCBI Taxonomy" id="2182787"/>
    <lineage>
        <taxon>Bacteria</taxon>
        <taxon>Pseudomonadati</taxon>
        <taxon>Pseudomonadota</taxon>
        <taxon>Gammaproteobacteria</taxon>
        <taxon>Chromatiales</taxon>
        <taxon>Oceanococcaceae</taxon>
        <taxon>Abyssibacter</taxon>
    </lineage>
</organism>
<proteinExistence type="predicted"/>
<reference evidence="1 2" key="1">
    <citation type="submission" date="2018-05" db="EMBL/GenBank/DDBJ databases">
        <title>Abyssibacter profundi OUC007T gen. nov., sp. nov, a marine bacterium isolated from seawater of the Mariana Trench.</title>
        <authorList>
            <person name="Zhou S."/>
        </authorList>
    </citation>
    <scope>NUCLEOTIDE SEQUENCE [LARGE SCALE GENOMIC DNA]</scope>
    <source>
        <strain evidence="1 2">OUC007</strain>
    </source>
</reference>
<comment type="caution">
    <text evidence="1">The sequence shown here is derived from an EMBL/GenBank/DDBJ whole genome shotgun (WGS) entry which is preliminary data.</text>
</comment>
<protein>
    <submittedName>
        <fullName evidence="1">Uncharacterized protein</fullName>
    </submittedName>
</protein>
<dbReference type="Proteomes" id="UP000251800">
    <property type="component" value="Unassembled WGS sequence"/>
</dbReference>
<evidence type="ECO:0000313" key="2">
    <source>
        <dbReference type="Proteomes" id="UP000251800"/>
    </source>
</evidence>